<reference evidence="1" key="1">
    <citation type="submission" date="2014-09" db="EMBL/GenBank/DDBJ databases">
        <authorList>
            <person name="Magalhaes I.L.F."/>
            <person name="Oliveira U."/>
            <person name="Santos F.R."/>
            <person name="Vidigal T.H.D.A."/>
            <person name="Brescovit A.D."/>
            <person name="Santos A.J."/>
        </authorList>
    </citation>
    <scope>NUCLEOTIDE SEQUENCE</scope>
    <source>
        <tissue evidence="1">Shoot tissue taken approximately 20 cm above the soil surface</tissue>
    </source>
</reference>
<accession>A0A0A9B2A6</accession>
<reference evidence="1" key="2">
    <citation type="journal article" date="2015" name="Data Brief">
        <title>Shoot transcriptome of the giant reed, Arundo donax.</title>
        <authorList>
            <person name="Barrero R.A."/>
            <person name="Guerrero F.D."/>
            <person name="Moolhuijzen P."/>
            <person name="Goolsby J.A."/>
            <person name="Tidwell J."/>
            <person name="Bellgard S.E."/>
            <person name="Bellgard M.I."/>
        </authorList>
    </citation>
    <scope>NUCLEOTIDE SEQUENCE</scope>
    <source>
        <tissue evidence="1">Shoot tissue taken approximately 20 cm above the soil surface</tissue>
    </source>
</reference>
<dbReference type="AlphaFoldDB" id="A0A0A9B2A6"/>
<dbReference type="EMBL" id="GBRH01239806">
    <property type="protein sequence ID" value="JAD58089.1"/>
    <property type="molecule type" value="Transcribed_RNA"/>
</dbReference>
<sequence length="68" mass="7946">MRQALVHESCLQQHPLWHAMATCKACKYGHLALEQPSLFWMMAQPLHQANFQCRKEYRRSVCGCSLEL</sequence>
<evidence type="ECO:0000313" key="1">
    <source>
        <dbReference type="EMBL" id="JAD58089.1"/>
    </source>
</evidence>
<protein>
    <submittedName>
        <fullName evidence="1">Uncharacterized protein</fullName>
    </submittedName>
</protein>
<name>A0A0A9B2A6_ARUDO</name>
<proteinExistence type="predicted"/>
<organism evidence="1">
    <name type="scientific">Arundo donax</name>
    <name type="common">Giant reed</name>
    <name type="synonym">Donax arundinaceus</name>
    <dbReference type="NCBI Taxonomy" id="35708"/>
    <lineage>
        <taxon>Eukaryota</taxon>
        <taxon>Viridiplantae</taxon>
        <taxon>Streptophyta</taxon>
        <taxon>Embryophyta</taxon>
        <taxon>Tracheophyta</taxon>
        <taxon>Spermatophyta</taxon>
        <taxon>Magnoliopsida</taxon>
        <taxon>Liliopsida</taxon>
        <taxon>Poales</taxon>
        <taxon>Poaceae</taxon>
        <taxon>PACMAD clade</taxon>
        <taxon>Arundinoideae</taxon>
        <taxon>Arundineae</taxon>
        <taxon>Arundo</taxon>
    </lineage>
</organism>